<dbReference type="EMBL" id="CAKOGP040002391">
    <property type="protein sequence ID" value="CAJ1968549.1"/>
    <property type="molecule type" value="Genomic_DNA"/>
</dbReference>
<gene>
    <name evidence="2" type="ORF">CYCCA115_LOCUS23290</name>
</gene>
<comment type="caution">
    <text evidence="2">The sequence shown here is derived from an EMBL/GenBank/DDBJ whole genome shotgun (WGS) entry which is preliminary data.</text>
</comment>
<keyword evidence="3" id="KW-1185">Reference proteome</keyword>
<sequence>MGDDEVETGHSRYCHHPTMSNTRMIVMEYDDEDEDPSPVKSTVSKGRPTNSPSSSDGTSPRAEAAALAGLQAATATMERGADQKQKPSFAEAHCSESGGPCDTDTDCCETLGCSQMGDNEVETGNNYCYCY</sequence>
<evidence type="ECO:0000256" key="1">
    <source>
        <dbReference type="SAM" id="MobiDB-lite"/>
    </source>
</evidence>
<proteinExistence type="predicted"/>
<accession>A0AAD2JP81</accession>
<name>A0AAD2JP81_9STRA</name>
<dbReference type="Proteomes" id="UP001295423">
    <property type="component" value="Unassembled WGS sequence"/>
</dbReference>
<protein>
    <submittedName>
        <fullName evidence="2">Uncharacterized protein</fullName>
    </submittedName>
</protein>
<feature type="compositionally biased region" description="Low complexity" evidence="1">
    <location>
        <begin position="62"/>
        <end position="76"/>
    </location>
</feature>
<feature type="region of interest" description="Disordered" evidence="1">
    <location>
        <begin position="1"/>
        <end position="102"/>
    </location>
</feature>
<evidence type="ECO:0000313" key="2">
    <source>
        <dbReference type="EMBL" id="CAJ1968549.1"/>
    </source>
</evidence>
<evidence type="ECO:0000313" key="3">
    <source>
        <dbReference type="Proteomes" id="UP001295423"/>
    </source>
</evidence>
<feature type="compositionally biased region" description="Polar residues" evidence="1">
    <location>
        <begin position="39"/>
        <end position="58"/>
    </location>
</feature>
<dbReference type="AlphaFoldDB" id="A0AAD2JP81"/>
<reference evidence="2" key="1">
    <citation type="submission" date="2023-08" db="EMBL/GenBank/DDBJ databases">
        <authorList>
            <person name="Audoor S."/>
            <person name="Bilcke G."/>
        </authorList>
    </citation>
    <scope>NUCLEOTIDE SEQUENCE</scope>
</reference>
<organism evidence="2 3">
    <name type="scientific">Cylindrotheca closterium</name>
    <dbReference type="NCBI Taxonomy" id="2856"/>
    <lineage>
        <taxon>Eukaryota</taxon>
        <taxon>Sar</taxon>
        <taxon>Stramenopiles</taxon>
        <taxon>Ochrophyta</taxon>
        <taxon>Bacillariophyta</taxon>
        <taxon>Bacillariophyceae</taxon>
        <taxon>Bacillariophycidae</taxon>
        <taxon>Bacillariales</taxon>
        <taxon>Bacillariaceae</taxon>
        <taxon>Cylindrotheca</taxon>
    </lineage>
</organism>